<proteinExistence type="predicted"/>
<gene>
    <name evidence="1" type="ORF">BofuT4_P083310.1</name>
</gene>
<dbReference type="Proteomes" id="UP000008177">
    <property type="component" value="Unplaced contigs"/>
</dbReference>
<evidence type="ECO:0000313" key="2">
    <source>
        <dbReference type="Proteomes" id="UP000008177"/>
    </source>
</evidence>
<name>G2YJY0_BOTF4</name>
<protein>
    <submittedName>
        <fullName evidence="1">Uncharacterized protein</fullName>
    </submittedName>
</protein>
<reference evidence="2" key="1">
    <citation type="journal article" date="2011" name="PLoS Genet.">
        <title>Genomic analysis of the necrotrophic fungal pathogens Sclerotinia sclerotiorum and Botrytis cinerea.</title>
        <authorList>
            <person name="Amselem J."/>
            <person name="Cuomo C.A."/>
            <person name="van Kan J.A."/>
            <person name="Viaud M."/>
            <person name="Benito E.P."/>
            <person name="Couloux A."/>
            <person name="Coutinho P.M."/>
            <person name="de Vries R.P."/>
            <person name="Dyer P.S."/>
            <person name="Fillinger S."/>
            <person name="Fournier E."/>
            <person name="Gout L."/>
            <person name="Hahn M."/>
            <person name="Kohn L."/>
            <person name="Lapalu N."/>
            <person name="Plummer K.M."/>
            <person name="Pradier J.M."/>
            <person name="Quevillon E."/>
            <person name="Sharon A."/>
            <person name="Simon A."/>
            <person name="ten Have A."/>
            <person name="Tudzynski B."/>
            <person name="Tudzynski P."/>
            <person name="Wincker P."/>
            <person name="Andrew M."/>
            <person name="Anthouard V."/>
            <person name="Beever R.E."/>
            <person name="Beffa R."/>
            <person name="Benoit I."/>
            <person name="Bouzid O."/>
            <person name="Brault B."/>
            <person name="Chen Z."/>
            <person name="Choquer M."/>
            <person name="Collemare J."/>
            <person name="Cotton P."/>
            <person name="Danchin E.G."/>
            <person name="Da Silva C."/>
            <person name="Gautier A."/>
            <person name="Giraud C."/>
            <person name="Giraud T."/>
            <person name="Gonzalez C."/>
            <person name="Grossetete S."/>
            <person name="Guldener U."/>
            <person name="Henrissat B."/>
            <person name="Howlett B.J."/>
            <person name="Kodira C."/>
            <person name="Kretschmer M."/>
            <person name="Lappartient A."/>
            <person name="Leroch M."/>
            <person name="Levis C."/>
            <person name="Mauceli E."/>
            <person name="Neuveglise C."/>
            <person name="Oeser B."/>
            <person name="Pearson M."/>
            <person name="Poulain J."/>
            <person name="Poussereau N."/>
            <person name="Quesneville H."/>
            <person name="Rascle C."/>
            <person name="Schumacher J."/>
            <person name="Segurens B."/>
            <person name="Sexton A."/>
            <person name="Silva E."/>
            <person name="Sirven C."/>
            <person name="Soanes D.M."/>
            <person name="Talbot N.J."/>
            <person name="Templeton M."/>
            <person name="Yandava C."/>
            <person name="Yarden O."/>
            <person name="Zeng Q."/>
            <person name="Rollins J.A."/>
            <person name="Lebrun M.H."/>
            <person name="Dickman M."/>
        </authorList>
    </citation>
    <scope>NUCLEOTIDE SEQUENCE [LARGE SCALE GENOMIC DNA]</scope>
    <source>
        <strain evidence="2">T4</strain>
    </source>
</reference>
<dbReference type="AlphaFoldDB" id="G2YJY0"/>
<accession>G2YJY0</accession>
<dbReference type="InParanoid" id="G2YJY0"/>
<evidence type="ECO:0000313" key="1">
    <source>
        <dbReference type="EMBL" id="CCD35009.1"/>
    </source>
</evidence>
<organism evidence="1 2">
    <name type="scientific">Botryotinia fuckeliana (strain T4)</name>
    <name type="common">Noble rot fungus</name>
    <name type="synonym">Botrytis cinerea</name>
    <dbReference type="NCBI Taxonomy" id="999810"/>
    <lineage>
        <taxon>Eukaryota</taxon>
        <taxon>Fungi</taxon>
        <taxon>Dikarya</taxon>
        <taxon>Ascomycota</taxon>
        <taxon>Pezizomycotina</taxon>
        <taxon>Leotiomycetes</taxon>
        <taxon>Helotiales</taxon>
        <taxon>Sclerotiniaceae</taxon>
        <taxon>Botrytis</taxon>
    </lineage>
</organism>
<sequence length="57" mass="6422">MGDHDIDIYDRCCVVGSYCPLCSYPRASSWVWGPRSAPTIRNGRATQLHEKSILLIL</sequence>
<dbReference type="EMBL" id="FQ790339">
    <property type="protein sequence ID" value="CCD35009.1"/>
    <property type="molecule type" value="Genomic_DNA"/>
</dbReference>
<dbReference type="HOGENOM" id="CLU_2996309_0_0_1"/>